<comment type="caution">
    <text evidence="1">The sequence shown here is derived from an EMBL/GenBank/DDBJ whole genome shotgun (WGS) entry which is preliminary data.</text>
</comment>
<proteinExistence type="predicted"/>
<protein>
    <recommendedName>
        <fullName evidence="3">Transposase</fullName>
    </recommendedName>
</protein>
<dbReference type="AlphaFoldDB" id="A0AAW4RQJ6"/>
<evidence type="ECO:0000313" key="1">
    <source>
        <dbReference type="EMBL" id="MBZ3925800.1"/>
    </source>
</evidence>
<accession>A0AAW4RQJ6</accession>
<reference evidence="1" key="1">
    <citation type="submission" date="2015-12" db="EMBL/GenBank/DDBJ databases">
        <authorList>
            <person name="Bansal K."/>
            <person name="Midha S."/>
            <person name="Patil P.B."/>
        </authorList>
    </citation>
    <scope>NUCLEOTIDE SEQUENCE</scope>
    <source>
        <strain evidence="1">LMG867</strain>
    </source>
</reference>
<evidence type="ECO:0008006" key="3">
    <source>
        <dbReference type="Google" id="ProtNLM"/>
    </source>
</evidence>
<organism evidence="1 2">
    <name type="scientific">Xanthomonas citri pv. sesbaniae</name>
    <dbReference type="NCBI Taxonomy" id="473425"/>
    <lineage>
        <taxon>Bacteria</taxon>
        <taxon>Pseudomonadati</taxon>
        <taxon>Pseudomonadota</taxon>
        <taxon>Gammaproteobacteria</taxon>
        <taxon>Lysobacterales</taxon>
        <taxon>Lysobacteraceae</taxon>
        <taxon>Xanthomonas</taxon>
    </lineage>
</organism>
<evidence type="ECO:0000313" key="2">
    <source>
        <dbReference type="Proteomes" id="UP000825388"/>
    </source>
</evidence>
<sequence>MARPRAKPLKPGQVWIAKSDTGRSRMRRVVALVEDRVCYSTGSDLVHWCNRRAFQMWISTHRAIRSRSVANRKLILDPRPRK</sequence>
<name>A0AAW4RQJ6_XANCI</name>
<dbReference type="Proteomes" id="UP000825388">
    <property type="component" value="Unassembled WGS sequence"/>
</dbReference>
<dbReference type="EMBL" id="LOKL01000138">
    <property type="protein sequence ID" value="MBZ3925800.1"/>
    <property type="molecule type" value="Genomic_DNA"/>
</dbReference>
<gene>
    <name evidence="1" type="ORF">Xseb_17390</name>
</gene>